<evidence type="ECO:0000313" key="2">
    <source>
        <dbReference type="Proteomes" id="UP000188268"/>
    </source>
</evidence>
<gene>
    <name evidence="1" type="ORF">CCACVL1_21084</name>
</gene>
<evidence type="ECO:0000313" key="1">
    <source>
        <dbReference type="EMBL" id="OMO66561.1"/>
    </source>
</evidence>
<dbReference type="Gramene" id="OMO66561">
    <property type="protein sequence ID" value="OMO66561"/>
    <property type="gene ID" value="CCACVL1_21084"/>
</dbReference>
<accession>A0A1R3H897</accession>
<organism evidence="1 2">
    <name type="scientific">Corchorus capsularis</name>
    <name type="common">Jute</name>
    <dbReference type="NCBI Taxonomy" id="210143"/>
    <lineage>
        <taxon>Eukaryota</taxon>
        <taxon>Viridiplantae</taxon>
        <taxon>Streptophyta</taxon>
        <taxon>Embryophyta</taxon>
        <taxon>Tracheophyta</taxon>
        <taxon>Spermatophyta</taxon>
        <taxon>Magnoliopsida</taxon>
        <taxon>eudicotyledons</taxon>
        <taxon>Gunneridae</taxon>
        <taxon>Pentapetalae</taxon>
        <taxon>rosids</taxon>
        <taxon>malvids</taxon>
        <taxon>Malvales</taxon>
        <taxon>Malvaceae</taxon>
        <taxon>Grewioideae</taxon>
        <taxon>Apeibeae</taxon>
        <taxon>Corchorus</taxon>
    </lineage>
</organism>
<keyword evidence="2" id="KW-1185">Reference proteome</keyword>
<dbReference type="Proteomes" id="UP000188268">
    <property type="component" value="Unassembled WGS sequence"/>
</dbReference>
<dbReference type="EMBL" id="AWWV01012518">
    <property type="protein sequence ID" value="OMO66561.1"/>
    <property type="molecule type" value="Genomic_DNA"/>
</dbReference>
<name>A0A1R3H897_COCAP</name>
<reference evidence="1 2" key="1">
    <citation type="submission" date="2013-09" db="EMBL/GenBank/DDBJ databases">
        <title>Corchorus capsularis genome sequencing.</title>
        <authorList>
            <person name="Alam M."/>
            <person name="Haque M.S."/>
            <person name="Islam M.S."/>
            <person name="Emdad E.M."/>
            <person name="Islam M.M."/>
            <person name="Ahmed B."/>
            <person name="Halim A."/>
            <person name="Hossen Q.M.M."/>
            <person name="Hossain M.Z."/>
            <person name="Ahmed R."/>
            <person name="Khan M.M."/>
            <person name="Islam R."/>
            <person name="Rashid M.M."/>
            <person name="Khan S.A."/>
            <person name="Rahman M.S."/>
            <person name="Alam M."/>
        </authorList>
    </citation>
    <scope>NUCLEOTIDE SEQUENCE [LARGE SCALE GENOMIC DNA]</scope>
    <source>
        <strain evidence="2">cv. CVL-1</strain>
        <tissue evidence="1">Whole seedling</tissue>
    </source>
</reference>
<sequence length="50" mass="5515">MACSLFSTLPWASKQKHHSVGHVMKEEVKEVVVRLPGLEGEVTGRIQGLD</sequence>
<proteinExistence type="predicted"/>
<protein>
    <submittedName>
        <fullName evidence="1">Uncharacterized protein</fullName>
    </submittedName>
</protein>
<comment type="caution">
    <text evidence="1">The sequence shown here is derived from an EMBL/GenBank/DDBJ whole genome shotgun (WGS) entry which is preliminary data.</text>
</comment>
<dbReference type="AlphaFoldDB" id="A0A1R3H897"/>